<dbReference type="SUPFAM" id="SSF109998">
    <property type="entry name" value="Triger factor/SurA peptide-binding domain-like"/>
    <property type="match status" value="1"/>
</dbReference>
<comment type="catalytic activity">
    <reaction evidence="1">
        <text>[protein]-peptidylproline (omega=180) = [protein]-peptidylproline (omega=0)</text>
        <dbReference type="Rhea" id="RHEA:16237"/>
        <dbReference type="Rhea" id="RHEA-COMP:10747"/>
        <dbReference type="Rhea" id="RHEA-COMP:10748"/>
        <dbReference type="ChEBI" id="CHEBI:83833"/>
        <dbReference type="ChEBI" id="CHEBI:83834"/>
        <dbReference type="EC" id="5.2.1.8"/>
    </reaction>
</comment>
<evidence type="ECO:0000259" key="8">
    <source>
        <dbReference type="Pfam" id="PF00254"/>
    </source>
</evidence>
<comment type="subcellular location">
    <subcellularLocation>
        <location evidence="2">Cytoplasm</location>
    </subcellularLocation>
</comment>
<dbReference type="Gene3D" id="3.10.50.40">
    <property type="match status" value="1"/>
</dbReference>
<dbReference type="Gene3D" id="1.10.3120.10">
    <property type="entry name" value="Trigger factor, C-terminal domain"/>
    <property type="match status" value="1"/>
</dbReference>
<dbReference type="Proteomes" id="UP000179258">
    <property type="component" value="Unassembled WGS sequence"/>
</dbReference>
<accession>A0A1G2R7E8</accession>
<sequence>MGEILLPDYKKIASRVQRKTVSVEKEEMEDNLIWLQKSRAKLSQITRSCRMGDFVEIQFATDVDHKPYQDAFVLGEGKYVPGFENKIEGMTAGEETSFSLDLPLDYMKKELAGSKVSFKVKMQSIQKVELPELTDEFAKSLGEFGGLVQLRNSLRGGLRREKEAAESRRIRQEILDNILRETDFEIPEVFMQAEQKKMMELLKEEVKQKLQMDFQDYLTKAHQSEDEIRNNFLPEAEKRARDFLVLRTIAAAEQIEVAEDEVSEGAAQFLNKYSGAQEAEKTLDPAELRAYIKGVILQEKTLAKLEEYTKT</sequence>
<dbReference type="InterPro" id="IPR008880">
    <property type="entry name" value="Trigger_fac_C"/>
</dbReference>
<dbReference type="GO" id="GO:0005737">
    <property type="term" value="C:cytoplasm"/>
    <property type="evidence" value="ECO:0007669"/>
    <property type="project" value="UniProtKB-SubCell"/>
</dbReference>
<evidence type="ECO:0000259" key="9">
    <source>
        <dbReference type="Pfam" id="PF05698"/>
    </source>
</evidence>
<dbReference type="GO" id="GO:0006457">
    <property type="term" value="P:protein folding"/>
    <property type="evidence" value="ECO:0007669"/>
    <property type="project" value="InterPro"/>
</dbReference>
<dbReference type="InterPro" id="IPR046357">
    <property type="entry name" value="PPIase_dom_sf"/>
</dbReference>
<evidence type="ECO:0000256" key="1">
    <source>
        <dbReference type="ARBA" id="ARBA00000971"/>
    </source>
</evidence>
<dbReference type="NCBIfam" id="TIGR00115">
    <property type="entry name" value="tig"/>
    <property type="match status" value="1"/>
</dbReference>
<dbReference type="AlphaFoldDB" id="A0A1G2R7E8"/>
<dbReference type="InterPro" id="IPR005215">
    <property type="entry name" value="Trig_fac"/>
</dbReference>
<feature type="domain" description="PPIase FKBP-type" evidence="8">
    <location>
        <begin position="50"/>
        <end position="122"/>
    </location>
</feature>
<dbReference type="Pfam" id="PF00254">
    <property type="entry name" value="FKBP_C"/>
    <property type="match status" value="1"/>
</dbReference>
<gene>
    <name evidence="10" type="ORF">A3D59_02985</name>
</gene>
<dbReference type="EC" id="5.2.1.8" evidence="3"/>
<evidence type="ECO:0000256" key="7">
    <source>
        <dbReference type="ARBA" id="ARBA00029986"/>
    </source>
</evidence>
<keyword evidence="5" id="KW-0697">Rotamase</keyword>
<dbReference type="GO" id="GO:0003755">
    <property type="term" value="F:peptidyl-prolyl cis-trans isomerase activity"/>
    <property type="evidence" value="ECO:0007669"/>
    <property type="project" value="UniProtKB-KW"/>
</dbReference>
<dbReference type="GO" id="GO:0015031">
    <property type="term" value="P:protein transport"/>
    <property type="evidence" value="ECO:0007669"/>
    <property type="project" value="InterPro"/>
</dbReference>
<dbReference type="InterPro" id="IPR001179">
    <property type="entry name" value="PPIase_FKBP_dom"/>
</dbReference>
<evidence type="ECO:0000256" key="4">
    <source>
        <dbReference type="ARBA" id="ARBA00016902"/>
    </source>
</evidence>
<keyword evidence="6" id="KW-0413">Isomerase</keyword>
<name>A0A1G2R7E8_9BACT</name>
<evidence type="ECO:0000256" key="2">
    <source>
        <dbReference type="ARBA" id="ARBA00004496"/>
    </source>
</evidence>
<protein>
    <recommendedName>
        <fullName evidence="4">Trigger factor</fullName>
        <ecNumber evidence="3">5.2.1.8</ecNumber>
    </recommendedName>
    <alternativeName>
        <fullName evidence="7">PPIase</fullName>
    </alternativeName>
</protein>
<evidence type="ECO:0000256" key="5">
    <source>
        <dbReference type="ARBA" id="ARBA00023110"/>
    </source>
</evidence>
<dbReference type="InterPro" id="IPR037041">
    <property type="entry name" value="Trigger_fac_C_sf"/>
</dbReference>
<dbReference type="Pfam" id="PF05698">
    <property type="entry name" value="Trigger_C"/>
    <property type="match status" value="1"/>
</dbReference>
<evidence type="ECO:0000256" key="6">
    <source>
        <dbReference type="ARBA" id="ARBA00023235"/>
    </source>
</evidence>
<dbReference type="EMBL" id="MHTX01000021">
    <property type="protein sequence ID" value="OHA68192.1"/>
    <property type="molecule type" value="Genomic_DNA"/>
</dbReference>
<organism evidence="10 11">
    <name type="scientific">Candidatus Wildermuthbacteria bacterium RIFCSPHIGHO2_02_FULL_47_17</name>
    <dbReference type="NCBI Taxonomy" id="1802452"/>
    <lineage>
        <taxon>Bacteria</taxon>
        <taxon>Candidatus Wildermuthiibacteriota</taxon>
    </lineage>
</organism>
<proteinExistence type="predicted"/>
<evidence type="ECO:0000313" key="10">
    <source>
        <dbReference type="EMBL" id="OHA68192.1"/>
    </source>
</evidence>
<evidence type="ECO:0000256" key="3">
    <source>
        <dbReference type="ARBA" id="ARBA00013194"/>
    </source>
</evidence>
<dbReference type="SUPFAM" id="SSF54534">
    <property type="entry name" value="FKBP-like"/>
    <property type="match status" value="1"/>
</dbReference>
<comment type="caution">
    <text evidence="10">The sequence shown here is derived from an EMBL/GenBank/DDBJ whole genome shotgun (WGS) entry which is preliminary data.</text>
</comment>
<evidence type="ECO:0000313" key="11">
    <source>
        <dbReference type="Proteomes" id="UP000179258"/>
    </source>
</evidence>
<feature type="domain" description="Trigger factor C-terminal" evidence="9">
    <location>
        <begin position="148"/>
        <end position="305"/>
    </location>
</feature>
<reference evidence="10 11" key="1">
    <citation type="journal article" date="2016" name="Nat. Commun.">
        <title>Thousands of microbial genomes shed light on interconnected biogeochemical processes in an aquifer system.</title>
        <authorList>
            <person name="Anantharaman K."/>
            <person name="Brown C.T."/>
            <person name="Hug L.A."/>
            <person name="Sharon I."/>
            <person name="Castelle C.J."/>
            <person name="Probst A.J."/>
            <person name="Thomas B.C."/>
            <person name="Singh A."/>
            <person name="Wilkins M.J."/>
            <person name="Karaoz U."/>
            <person name="Brodie E.L."/>
            <person name="Williams K.H."/>
            <person name="Hubbard S.S."/>
            <person name="Banfield J.F."/>
        </authorList>
    </citation>
    <scope>NUCLEOTIDE SEQUENCE [LARGE SCALE GENOMIC DNA]</scope>
</reference>
<dbReference type="InterPro" id="IPR027304">
    <property type="entry name" value="Trigger_fact/SurA_dom_sf"/>
</dbReference>